<dbReference type="GO" id="GO:0006629">
    <property type="term" value="P:lipid metabolic process"/>
    <property type="evidence" value="ECO:0007669"/>
    <property type="project" value="InterPro"/>
</dbReference>
<protein>
    <submittedName>
        <fullName evidence="2">Glycerophosphoryl diester phosphodiesterase</fullName>
        <ecNumber evidence="2">3.1.4.46</ecNumber>
    </submittedName>
</protein>
<evidence type="ECO:0000313" key="3">
    <source>
        <dbReference type="Proteomes" id="UP000201613"/>
    </source>
</evidence>
<keyword evidence="2" id="KW-0378">Hydrolase</keyword>
<dbReference type="RefSeq" id="WP_093991517.1">
    <property type="nucleotide sequence ID" value="NZ_FXZK01000002.1"/>
</dbReference>
<dbReference type="EC" id="3.1.4.46" evidence="2"/>
<reference evidence="3" key="1">
    <citation type="submission" date="2017-05" db="EMBL/GenBank/DDBJ databases">
        <authorList>
            <person name="Rodrigo-Torres L."/>
            <person name="Arahal R. D."/>
            <person name="Lucena T."/>
        </authorList>
    </citation>
    <scope>NUCLEOTIDE SEQUENCE [LARGE SCALE GENOMIC DNA]</scope>
    <source>
        <strain evidence="3">CECT 8899</strain>
    </source>
</reference>
<dbReference type="Pfam" id="PF03009">
    <property type="entry name" value="GDPD"/>
    <property type="match status" value="2"/>
</dbReference>
<dbReference type="CDD" id="cd08566">
    <property type="entry name" value="GDPD_AtGDE_like"/>
    <property type="match status" value="1"/>
</dbReference>
<dbReference type="OrthoDB" id="1854250at2"/>
<sequence length="472" mass="51579">MTATTIPVRPYSIAHRGASAYAPANTLAAFRKAAELGADMWEVDIRASSDGVSIVHHDAMLETGEALNAMTRDALRAAMPDVPDLSEVVALAAQLGAGIYADIKDVEAALPTLHLLQDAKISPVIIGAFNPEIVQILKDAGSTYPIAGLVPIGADPHSHAADADVIHLCWEHLPAPQDTLTKEFFGRAFADGKQVVLWHEEDPARMAAIRTKPVTGICSDMPELVNPLRRPSSYPFGVVCHRGANSIAPENTLPALECALAAGFDVIEVDLHITSDSQIAVIHDPMLDRTTNGTGPVTQHTMAELRSLDAGSWFDPFFKDTTIPTLEEILDLIKRYDGRAYLEFKSAPPEPVLEQVKRAGMLDRVFFWSFNRDFLVTLRQLSADALIMARREDYPSLAETIADYDANMVEFTPHADAADIASLRGSAVRSMVAYMGKDPEVFDHIIRLRPDQFNLNQPFAFVRHANARVLDG</sequence>
<organism evidence="2 3">
    <name type="scientific">Flavimaricola marinus</name>
    <dbReference type="NCBI Taxonomy" id="1819565"/>
    <lineage>
        <taxon>Bacteria</taxon>
        <taxon>Pseudomonadati</taxon>
        <taxon>Pseudomonadota</taxon>
        <taxon>Alphaproteobacteria</taxon>
        <taxon>Rhodobacterales</taxon>
        <taxon>Paracoccaceae</taxon>
        <taxon>Flavimaricola</taxon>
    </lineage>
</organism>
<evidence type="ECO:0000313" key="2">
    <source>
        <dbReference type="EMBL" id="SMY07304.1"/>
    </source>
</evidence>
<evidence type="ECO:0000259" key="1">
    <source>
        <dbReference type="PROSITE" id="PS51704"/>
    </source>
</evidence>
<dbReference type="CDD" id="cd08556">
    <property type="entry name" value="GDPD"/>
    <property type="match status" value="1"/>
</dbReference>
<dbReference type="Proteomes" id="UP000201613">
    <property type="component" value="Unassembled WGS sequence"/>
</dbReference>
<dbReference type="InterPro" id="IPR017946">
    <property type="entry name" value="PLC-like_Pdiesterase_TIM-brl"/>
</dbReference>
<dbReference type="Gene3D" id="3.20.20.190">
    <property type="entry name" value="Phosphatidylinositol (PI) phosphodiesterase"/>
    <property type="match status" value="2"/>
</dbReference>
<keyword evidence="3" id="KW-1185">Reference proteome</keyword>
<gene>
    <name evidence="2" type="primary">ugpQ</name>
    <name evidence="2" type="ORF">LOM8899_01437</name>
</gene>
<dbReference type="AlphaFoldDB" id="A0A238LD14"/>
<accession>A0A238LD14</accession>
<dbReference type="PANTHER" id="PTHR46211:SF14">
    <property type="entry name" value="GLYCEROPHOSPHODIESTER PHOSPHODIESTERASE"/>
    <property type="match status" value="1"/>
</dbReference>
<dbReference type="PROSITE" id="PS51704">
    <property type="entry name" value="GP_PDE"/>
    <property type="match status" value="2"/>
</dbReference>
<feature type="domain" description="GP-PDE" evidence="1">
    <location>
        <begin position="10"/>
        <end position="229"/>
    </location>
</feature>
<dbReference type="EMBL" id="FXZK01000002">
    <property type="protein sequence ID" value="SMY07304.1"/>
    <property type="molecule type" value="Genomic_DNA"/>
</dbReference>
<feature type="domain" description="GP-PDE" evidence="1">
    <location>
        <begin position="236"/>
        <end position="472"/>
    </location>
</feature>
<dbReference type="InterPro" id="IPR030395">
    <property type="entry name" value="GP_PDE_dom"/>
</dbReference>
<proteinExistence type="predicted"/>
<dbReference type="SUPFAM" id="SSF51695">
    <property type="entry name" value="PLC-like phosphodiesterases"/>
    <property type="match status" value="2"/>
</dbReference>
<dbReference type="PANTHER" id="PTHR46211">
    <property type="entry name" value="GLYCEROPHOSPHORYL DIESTER PHOSPHODIESTERASE"/>
    <property type="match status" value="1"/>
</dbReference>
<dbReference type="GO" id="GO:0008889">
    <property type="term" value="F:glycerophosphodiester phosphodiesterase activity"/>
    <property type="evidence" value="ECO:0007669"/>
    <property type="project" value="UniProtKB-EC"/>
</dbReference>
<name>A0A238LD14_9RHOB</name>